<evidence type="ECO:0000313" key="3">
    <source>
        <dbReference type="EMBL" id="MBA2880719.1"/>
    </source>
</evidence>
<dbReference type="EMBL" id="JACDUS010000002">
    <property type="protein sequence ID" value="MBA2880719.1"/>
    <property type="molecule type" value="Genomic_DNA"/>
</dbReference>
<reference evidence="3 4" key="1">
    <citation type="submission" date="2020-07" db="EMBL/GenBank/DDBJ databases">
        <title>Genomic Encyclopedia of Type Strains, Phase IV (KMG-IV): sequencing the most valuable type-strain genomes for metagenomic binning, comparative biology and taxonomic classification.</title>
        <authorList>
            <person name="Goeker M."/>
        </authorList>
    </citation>
    <scope>NUCLEOTIDE SEQUENCE [LARGE SCALE GENOMIC DNA]</scope>
    <source>
        <strain evidence="3 4">DSM 17721</strain>
    </source>
</reference>
<dbReference type="PROSITE" id="PS50966">
    <property type="entry name" value="ZF_SWIM"/>
    <property type="match status" value="1"/>
</dbReference>
<evidence type="ECO:0000259" key="2">
    <source>
        <dbReference type="PROSITE" id="PS50966"/>
    </source>
</evidence>
<protein>
    <submittedName>
        <fullName evidence="3">Putative Zn finger protein</fullName>
    </submittedName>
</protein>
<evidence type="ECO:0000256" key="1">
    <source>
        <dbReference type="PROSITE-ProRule" id="PRU00325"/>
    </source>
</evidence>
<organism evidence="3 4">
    <name type="scientific">Desulfosalsimonas propionicica</name>
    <dbReference type="NCBI Taxonomy" id="332175"/>
    <lineage>
        <taxon>Bacteria</taxon>
        <taxon>Pseudomonadati</taxon>
        <taxon>Thermodesulfobacteriota</taxon>
        <taxon>Desulfobacteria</taxon>
        <taxon>Desulfobacterales</taxon>
        <taxon>Desulfosalsimonadaceae</taxon>
        <taxon>Desulfosalsimonas</taxon>
    </lineage>
</organism>
<sequence>MPVNPDEYAMTMENGNSGTDRFRELTWGDLTAWAGKDVLTAGRNLQRKGSVKQLSKTADGGLLTWIQAEEVFATHVGFDHEELFCHCACQGEGACEHGIAAILEYIAYLKKNIPVPFAPSNDQRFFLL</sequence>
<dbReference type="AlphaFoldDB" id="A0A7W0C7T2"/>
<dbReference type="GO" id="GO:0008270">
    <property type="term" value="F:zinc ion binding"/>
    <property type="evidence" value="ECO:0007669"/>
    <property type="project" value="UniProtKB-KW"/>
</dbReference>
<name>A0A7W0C7T2_9BACT</name>
<keyword evidence="4" id="KW-1185">Reference proteome</keyword>
<keyword evidence="1" id="KW-0479">Metal-binding</keyword>
<gene>
    <name evidence="3" type="ORF">HNR65_001037</name>
</gene>
<evidence type="ECO:0000313" key="4">
    <source>
        <dbReference type="Proteomes" id="UP000525298"/>
    </source>
</evidence>
<accession>A0A7W0C7T2</accession>
<feature type="domain" description="SWIM-type" evidence="2">
    <location>
        <begin position="72"/>
        <end position="106"/>
    </location>
</feature>
<dbReference type="InterPro" id="IPR007527">
    <property type="entry name" value="Znf_SWIM"/>
</dbReference>
<dbReference type="Proteomes" id="UP000525298">
    <property type="component" value="Unassembled WGS sequence"/>
</dbReference>
<dbReference type="RefSeq" id="WP_181550379.1">
    <property type="nucleotide sequence ID" value="NZ_JACDUS010000002.1"/>
</dbReference>
<proteinExistence type="predicted"/>
<keyword evidence="1" id="KW-0862">Zinc</keyword>
<comment type="caution">
    <text evidence="3">The sequence shown here is derived from an EMBL/GenBank/DDBJ whole genome shotgun (WGS) entry which is preliminary data.</text>
</comment>
<keyword evidence="1" id="KW-0863">Zinc-finger</keyword>